<sequence length="200" mass="22302">MPQPLNWPSEDEGRRLHATLCGPDPTAASIFANAFYDPLCAYLTRSYRHVPEDLLVSVASDLILKLVQHPEQYDPKQLPVCAYLRMAARRKLTTARERETRRRRREISLDFVAAPSDAGNRFSRTDDGPSWAHPALAAELAALSPAERTTFALLRDGVRDTGAFARALGLDTDRPDIALVVKRIKDTLKARLRRAVGGRS</sequence>
<accession>A0ABU5EW96</accession>
<organism evidence="1 2">
    <name type="scientific">Gemmata algarum</name>
    <dbReference type="NCBI Taxonomy" id="2975278"/>
    <lineage>
        <taxon>Bacteria</taxon>
        <taxon>Pseudomonadati</taxon>
        <taxon>Planctomycetota</taxon>
        <taxon>Planctomycetia</taxon>
        <taxon>Gemmatales</taxon>
        <taxon>Gemmataceae</taxon>
        <taxon>Gemmata</taxon>
    </lineage>
</organism>
<evidence type="ECO:0000313" key="1">
    <source>
        <dbReference type="EMBL" id="MDY3558750.1"/>
    </source>
</evidence>
<dbReference type="Proteomes" id="UP001272242">
    <property type="component" value="Unassembled WGS sequence"/>
</dbReference>
<protein>
    <recommendedName>
        <fullName evidence="3">Sigma-70 family RNA polymerase sigma factor</fullName>
    </recommendedName>
</protein>
<dbReference type="EMBL" id="JAXBLV010000056">
    <property type="protein sequence ID" value="MDY3558750.1"/>
    <property type="molecule type" value="Genomic_DNA"/>
</dbReference>
<evidence type="ECO:0008006" key="3">
    <source>
        <dbReference type="Google" id="ProtNLM"/>
    </source>
</evidence>
<keyword evidence="2" id="KW-1185">Reference proteome</keyword>
<dbReference type="SUPFAM" id="SSF88946">
    <property type="entry name" value="Sigma2 domain of RNA polymerase sigma factors"/>
    <property type="match status" value="1"/>
</dbReference>
<evidence type="ECO:0000313" key="2">
    <source>
        <dbReference type="Proteomes" id="UP001272242"/>
    </source>
</evidence>
<dbReference type="InterPro" id="IPR013325">
    <property type="entry name" value="RNA_pol_sigma_r2"/>
</dbReference>
<dbReference type="RefSeq" id="WP_320685633.1">
    <property type="nucleotide sequence ID" value="NZ_JAXBLV010000056.1"/>
</dbReference>
<proteinExistence type="predicted"/>
<reference evidence="2" key="1">
    <citation type="journal article" date="2023" name="Mar. Drugs">
        <title>Gemmata algarum, a Novel Planctomycete Isolated from an Algal Mat, Displays Antimicrobial Activity.</title>
        <authorList>
            <person name="Kumar G."/>
            <person name="Kallscheuer N."/>
            <person name="Kashif M."/>
            <person name="Ahamad S."/>
            <person name="Jagadeeshwari U."/>
            <person name="Pannikurungottu S."/>
            <person name="Haufschild T."/>
            <person name="Kabuu M."/>
            <person name="Sasikala C."/>
            <person name="Jogler C."/>
            <person name="Ramana C."/>
        </authorList>
    </citation>
    <scope>NUCLEOTIDE SEQUENCE [LARGE SCALE GENOMIC DNA]</scope>
    <source>
        <strain evidence="2">JC673</strain>
    </source>
</reference>
<gene>
    <name evidence="1" type="ORF">R5W23_005907</name>
</gene>
<comment type="caution">
    <text evidence="1">The sequence shown here is derived from an EMBL/GenBank/DDBJ whole genome shotgun (WGS) entry which is preliminary data.</text>
</comment>
<name>A0ABU5EW96_9BACT</name>